<name>A0A1B8A6R5_FUSPO</name>
<sequence length="148" mass="16677">MIFTTSHVPRGLAGQSVDQLEESMSAFNNQLENDIAESASKWLKGGYFIANSLSCSLLGYGRKNNVLMQAISESDGTTVDSNVEQASLNKRFHFAFLFSITTIRIMFYRVEDPYILPFAHVILVFVDYMAQNLEAMAFIEKRFLGTNL</sequence>
<evidence type="ECO:0000313" key="1">
    <source>
        <dbReference type="EMBL" id="OBS16166.1"/>
    </source>
</evidence>
<protein>
    <submittedName>
        <fullName evidence="1">Uncharacterized protein</fullName>
    </submittedName>
</protein>
<dbReference type="Proteomes" id="UP000091967">
    <property type="component" value="Unassembled WGS sequence"/>
</dbReference>
<reference evidence="1 2" key="1">
    <citation type="submission" date="2016-06" db="EMBL/GenBank/DDBJ databases">
        <title>Living apart together: crosstalk between the core and supernumerary genomes in a fungal plant pathogen.</title>
        <authorList>
            <person name="Vanheule A."/>
            <person name="Audenaert K."/>
            <person name="Warris S."/>
            <person name="Van De Geest H."/>
            <person name="Schijlen E."/>
            <person name="Hofte M."/>
            <person name="De Saeger S."/>
            <person name="Haesaert G."/>
            <person name="Waalwijk C."/>
            <person name="Van Der Lee T."/>
        </authorList>
    </citation>
    <scope>NUCLEOTIDE SEQUENCE [LARGE SCALE GENOMIC DNA]</scope>
    <source>
        <strain evidence="1 2">2516</strain>
    </source>
</reference>
<keyword evidence="2" id="KW-1185">Reference proteome</keyword>
<gene>
    <name evidence="1" type="ORF">FPOA_13135</name>
</gene>
<evidence type="ECO:0000313" key="2">
    <source>
        <dbReference type="Proteomes" id="UP000091967"/>
    </source>
</evidence>
<organism evidence="1 2">
    <name type="scientific">Fusarium poae</name>
    <dbReference type="NCBI Taxonomy" id="36050"/>
    <lineage>
        <taxon>Eukaryota</taxon>
        <taxon>Fungi</taxon>
        <taxon>Dikarya</taxon>
        <taxon>Ascomycota</taxon>
        <taxon>Pezizomycotina</taxon>
        <taxon>Sordariomycetes</taxon>
        <taxon>Hypocreomycetidae</taxon>
        <taxon>Hypocreales</taxon>
        <taxon>Nectriaceae</taxon>
        <taxon>Fusarium</taxon>
    </lineage>
</organism>
<comment type="caution">
    <text evidence="1">The sequence shown here is derived from an EMBL/GenBank/DDBJ whole genome shotgun (WGS) entry which is preliminary data.</text>
</comment>
<proteinExistence type="predicted"/>
<dbReference type="AlphaFoldDB" id="A0A1B8A6R5"/>
<dbReference type="EMBL" id="LYXU01000113">
    <property type="protein sequence ID" value="OBS16166.1"/>
    <property type="molecule type" value="Genomic_DNA"/>
</dbReference>
<accession>A0A1B8A6R5</accession>
<dbReference type="STRING" id="36050.A0A1B8A6R5"/>